<comment type="caution">
    <text evidence="1">The sequence shown here is derived from an EMBL/GenBank/DDBJ whole genome shotgun (WGS) entry which is preliminary data.</text>
</comment>
<protein>
    <recommendedName>
        <fullName evidence="3">DUF4998 domain-containing protein</fullName>
    </recommendedName>
</protein>
<dbReference type="Pfam" id="PF16389">
    <property type="entry name" value="DUF4998"/>
    <property type="match status" value="1"/>
</dbReference>
<evidence type="ECO:0008006" key="3">
    <source>
        <dbReference type="Google" id="ProtNLM"/>
    </source>
</evidence>
<proteinExistence type="predicted"/>
<evidence type="ECO:0000313" key="2">
    <source>
        <dbReference type="Proteomes" id="UP000625283"/>
    </source>
</evidence>
<dbReference type="PROSITE" id="PS51257">
    <property type="entry name" value="PROKAR_LIPOPROTEIN"/>
    <property type="match status" value="1"/>
</dbReference>
<keyword evidence="2" id="KW-1185">Reference proteome</keyword>
<accession>A0ABS1R461</accession>
<organism evidence="1 2">
    <name type="scientific">Sphingobacterium faecale</name>
    <dbReference type="NCBI Taxonomy" id="2803775"/>
    <lineage>
        <taxon>Bacteria</taxon>
        <taxon>Pseudomonadati</taxon>
        <taxon>Bacteroidota</taxon>
        <taxon>Sphingobacteriia</taxon>
        <taxon>Sphingobacteriales</taxon>
        <taxon>Sphingobacteriaceae</taxon>
        <taxon>Sphingobacterium</taxon>
    </lineage>
</organism>
<evidence type="ECO:0000313" key="1">
    <source>
        <dbReference type="EMBL" id="MBL1409075.1"/>
    </source>
</evidence>
<reference evidence="1 2" key="1">
    <citation type="submission" date="2021-01" db="EMBL/GenBank/DDBJ databases">
        <title>C459-1 draft genome sequence.</title>
        <authorList>
            <person name="Zhang X.-F."/>
        </authorList>
    </citation>
    <scope>NUCLEOTIDE SEQUENCE [LARGE SCALE GENOMIC DNA]</scope>
    <source>
        <strain evidence="2">C459-1</strain>
    </source>
</reference>
<dbReference type="Proteomes" id="UP000625283">
    <property type="component" value="Unassembled WGS sequence"/>
</dbReference>
<dbReference type="EMBL" id="JAERTY010000004">
    <property type="protein sequence ID" value="MBL1409075.1"/>
    <property type="molecule type" value="Genomic_DNA"/>
</dbReference>
<name>A0ABS1R461_9SPHI</name>
<sequence length="226" mass="25268">MKNSIKIVCLLVLGFFLSCSKSNDYTKYLATGEIRYAAKPESLKAFPGNERIKLQWEILSDQNITKAKVYWRNKSDSLEVPISRGSGIDTIAVIIPLKEGAYSFDVIHYHDDGVRSLASNVSSTSYGPSYTSTLMNRTLVSHSWTPTNQGIVMNWGSSEATSIGTKVNYININNDPREFVVGVKTASSSYTRLLQHSVLEYKTMYKPDSLSIDTFYSAINTVKVNY</sequence>
<gene>
    <name evidence="1" type="ORF">JKG61_09965</name>
</gene>
<dbReference type="RefSeq" id="WP_202102823.1">
    <property type="nucleotide sequence ID" value="NZ_JAERTY010000004.1"/>
</dbReference>